<dbReference type="PANTHER" id="PTHR24221">
    <property type="entry name" value="ATP-BINDING CASSETTE SUB-FAMILY B"/>
    <property type="match status" value="1"/>
</dbReference>
<proteinExistence type="predicted"/>
<reference evidence="12" key="1">
    <citation type="journal article" date="2019" name="Int. J. Syst. Evol. Microbiol.">
        <title>The Global Catalogue of Microorganisms (GCM) 10K type strain sequencing project: providing services to taxonomists for standard genome sequencing and annotation.</title>
        <authorList>
            <consortium name="The Broad Institute Genomics Platform"/>
            <consortium name="The Broad Institute Genome Sequencing Center for Infectious Disease"/>
            <person name="Wu L."/>
            <person name="Ma J."/>
        </authorList>
    </citation>
    <scope>NUCLEOTIDE SEQUENCE [LARGE SCALE GENOMIC DNA]</scope>
    <source>
        <strain evidence="12">KCTC 23723</strain>
    </source>
</reference>
<evidence type="ECO:0000313" key="11">
    <source>
        <dbReference type="EMBL" id="GGW67042.1"/>
    </source>
</evidence>
<evidence type="ECO:0000256" key="4">
    <source>
        <dbReference type="ARBA" id="ARBA00022840"/>
    </source>
</evidence>
<dbReference type="SMART" id="SM00382">
    <property type="entry name" value="AAA"/>
    <property type="match status" value="1"/>
</dbReference>
<evidence type="ECO:0000256" key="7">
    <source>
        <dbReference type="SAM" id="Phobius"/>
    </source>
</evidence>
<keyword evidence="12" id="KW-1185">Reference proteome</keyword>
<gene>
    <name evidence="11" type="ORF">GCM10008111_23850</name>
</gene>
<feature type="transmembrane region" description="Helical" evidence="7">
    <location>
        <begin position="164"/>
        <end position="186"/>
    </location>
</feature>
<evidence type="ECO:0000259" key="9">
    <source>
        <dbReference type="PROSITE" id="PS50929"/>
    </source>
</evidence>
<dbReference type="InterPro" id="IPR011527">
    <property type="entry name" value="ABC1_TM_dom"/>
</dbReference>
<feature type="transmembrane region" description="Helical" evidence="7">
    <location>
        <begin position="198"/>
        <end position="218"/>
    </location>
</feature>
<keyword evidence="5 7" id="KW-1133">Transmembrane helix</keyword>
<dbReference type="PANTHER" id="PTHR24221:SF248">
    <property type="entry name" value="ABC TRANSPORTER TRANSMEMBRANE REGION"/>
    <property type="match status" value="1"/>
</dbReference>
<dbReference type="InterPro" id="IPR036640">
    <property type="entry name" value="ABC1_TM_sf"/>
</dbReference>
<protein>
    <submittedName>
        <fullName evidence="11">ABC transporter</fullName>
    </submittedName>
</protein>
<dbReference type="RefSeq" id="WP_189483449.1">
    <property type="nucleotide sequence ID" value="NZ_BMYR01000009.1"/>
</dbReference>
<keyword evidence="4" id="KW-0067">ATP-binding</keyword>
<feature type="transmembrane region" description="Helical" evidence="7">
    <location>
        <begin position="396"/>
        <end position="422"/>
    </location>
</feature>
<evidence type="ECO:0000256" key="5">
    <source>
        <dbReference type="ARBA" id="ARBA00022989"/>
    </source>
</evidence>
<keyword evidence="6 7" id="KW-0472">Membrane</keyword>
<name>A0ABQ2WRH3_9ALTE</name>
<dbReference type="PROSITE" id="PS50893">
    <property type="entry name" value="ABC_TRANSPORTER_2"/>
    <property type="match status" value="1"/>
</dbReference>
<evidence type="ECO:0000256" key="3">
    <source>
        <dbReference type="ARBA" id="ARBA00022741"/>
    </source>
</evidence>
<keyword evidence="2 7" id="KW-0812">Transmembrane</keyword>
<evidence type="ECO:0000256" key="1">
    <source>
        <dbReference type="ARBA" id="ARBA00004651"/>
    </source>
</evidence>
<feature type="transmembrane region" description="Helical" evidence="7">
    <location>
        <begin position="299"/>
        <end position="317"/>
    </location>
</feature>
<dbReference type="Pfam" id="PF00664">
    <property type="entry name" value="ABC_membrane"/>
    <property type="match status" value="1"/>
</dbReference>
<comment type="caution">
    <text evidence="11">The sequence shown here is derived from an EMBL/GenBank/DDBJ whole genome shotgun (WGS) entry which is preliminary data.</text>
</comment>
<dbReference type="CDD" id="cd18587">
    <property type="entry name" value="ABC_6TM_LapB_like"/>
    <property type="match status" value="1"/>
</dbReference>
<dbReference type="InterPro" id="IPR039421">
    <property type="entry name" value="Type_1_exporter"/>
</dbReference>
<dbReference type="SUPFAM" id="SSF90123">
    <property type="entry name" value="ABC transporter transmembrane region"/>
    <property type="match status" value="1"/>
</dbReference>
<dbReference type="CDD" id="cd03245">
    <property type="entry name" value="ABCC_bacteriocin_exporters"/>
    <property type="match status" value="1"/>
</dbReference>
<dbReference type="InterPro" id="IPR003439">
    <property type="entry name" value="ABC_transporter-like_ATP-bd"/>
</dbReference>
<comment type="subcellular location">
    <subcellularLocation>
        <location evidence="1">Cell membrane</location>
        <topology evidence="1">Multi-pass membrane protein</topology>
    </subcellularLocation>
</comment>
<feature type="domain" description="ABC transporter" evidence="8">
    <location>
        <begin position="476"/>
        <end position="710"/>
    </location>
</feature>
<keyword evidence="3" id="KW-0547">Nucleotide-binding</keyword>
<dbReference type="Pfam" id="PF03412">
    <property type="entry name" value="Peptidase_C39"/>
    <property type="match status" value="1"/>
</dbReference>
<dbReference type="PROSITE" id="PS50990">
    <property type="entry name" value="PEPTIDASE_C39"/>
    <property type="match status" value="1"/>
</dbReference>
<evidence type="ECO:0000256" key="2">
    <source>
        <dbReference type="ARBA" id="ARBA00022692"/>
    </source>
</evidence>
<feature type="domain" description="ABC transmembrane type-1" evidence="9">
    <location>
        <begin position="164"/>
        <end position="442"/>
    </location>
</feature>
<dbReference type="InterPro" id="IPR005074">
    <property type="entry name" value="Peptidase_C39"/>
</dbReference>
<dbReference type="EMBL" id="BMYR01000009">
    <property type="protein sequence ID" value="GGW67042.1"/>
    <property type="molecule type" value="Genomic_DNA"/>
</dbReference>
<feature type="transmembrane region" description="Helical" evidence="7">
    <location>
        <begin position="274"/>
        <end position="293"/>
    </location>
</feature>
<dbReference type="InterPro" id="IPR027417">
    <property type="entry name" value="P-loop_NTPase"/>
</dbReference>
<dbReference type="InterPro" id="IPR017750">
    <property type="entry name" value="ATPase_T1SS"/>
</dbReference>
<evidence type="ECO:0000256" key="6">
    <source>
        <dbReference type="ARBA" id="ARBA00023136"/>
    </source>
</evidence>
<evidence type="ECO:0000313" key="12">
    <source>
        <dbReference type="Proteomes" id="UP000634667"/>
    </source>
</evidence>
<dbReference type="InterPro" id="IPR003593">
    <property type="entry name" value="AAA+_ATPase"/>
</dbReference>
<feature type="domain" description="Peptidase C39" evidence="10">
    <location>
        <begin position="2"/>
        <end position="128"/>
    </location>
</feature>
<dbReference type="NCBIfam" id="TIGR03375">
    <property type="entry name" value="type_I_sec_LssB"/>
    <property type="match status" value="1"/>
</dbReference>
<dbReference type="Gene3D" id="3.90.70.10">
    <property type="entry name" value="Cysteine proteinases"/>
    <property type="match status" value="1"/>
</dbReference>
<dbReference type="Pfam" id="PF00005">
    <property type="entry name" value="ABC_tran"/>
    <property type="match status" value="1"/>
</dbReference>
<dbReference type="PROSITE" id="PS50929">
    <property type="entry name" value="ABC_TM1F"/>
    <property type="match status" value="1"/>
</dbReference>
<evidence type="ECO:0000259" key="8">
    <source>
        <dbReference type="PROSITE" id="PS50893"/>
    </source>
</evidence>
<evidence type="ECO:0000259" key="10">
    <source>
        <dbReference type="PROSITE" id="PS50990"/>
    </source>
</evidence>
<sequence length="710" mass="77932">MQTSTKTHTAGPLFDALKYICQFHHIHINTDTLLNGLPLENGHLSPLALERAANRAGLSCKVVKKALSGINPALLPAITITTDNQLLILHSINQDNTVTISQAETAETAFNETVMDFSARFSETIFYLRPALAKKTERIPTALLPGSHWFWGVINQNKLLYRDIIFASILINLFALATPLFVMNIYDRVVPNSATETLWVLAAGISLVFILDLIMKLLRHYFVDVAASRTDVKLSASIMDHVLGMQLEAKPKTTGSFANAIQGFESIRSFSSSLTLVSLVDLPFILLYLAFILFINPWLVLPIIIGAVLIILYGFIAQQQLADLSDKAMQVSSEKNASLIEGLNALETIKIFGLQSFRQKKWEQLSLLTSYNTTKIRSVSTSVNTVSTFLQQLSSVAIIIVGVYLIIDGQLTQGGLIAVYLLSSRTLMPVTQAAGLLAQFNQASTAMQSLDELMKKPSETNLARRKVALPKVTGSIEFKKVSFKYPHSEHFALQDISFQIKPGEHVAIIGKNGSGKSTINKLIQGLYQPTSGQILIDGIDLQMLDLATIRKQIGYVPQDITLFRESLRFNIELDTIPEDDSQLLNVIKHSGVQHIVEQHAAGLELDVGEQGQQLSGGQRQSVALARALYKDPAILLLDEPTAALDHASEEMIKQNLLQGTADKTLIVVTHRSPLLTLASRLIVMDKGKIVADGAKETVLEALRQGRVVGA</sequence>
<dbReference type="Gene3D" id="1.20.1560.10">
    <property type="entry name" value="ABC transporter type 1, transmembrane domain"/>
    <property type="match status" value="1"/>
</dbReference>
<accession>A0ABQ2WRH3</accession>
<dbReference type="Proteomes" id="UP000634667">
    <property type="component" value="Unassembled WGS sequence"/>
</dbReference>
<dbReference type="Gene3D" id="3.40.50.300">
    <property type="entry name" value="P-loop containing nucleotide triphosphate hydrolases"/>
    <property type="match status" value="1"/>
</dbReference>
<organism evidence="11 12">
    <name type="scientific">Alishewanella tabrizica</name>
    <dbReference type="NCBI Taxonomy" id="671278"/>
    <lineage>
        <taxon>Bacteria</taxon>
        <taxon>Pseudomonadati</taxon>
        <taxon>Pseudomonadota</taxon>
        <taxon>Gammaproteobacteria</taxon>
        <taxon>Alteromonadales</taxon>
        <taxon>Alteromonadaceae</taxon>
        <taxon>Alishewanella</taxon>
    </lineage>
</organism>
<dbReference type="SUPFAM" id="SSF52540">
    <property type="entry name" value="P-loop containing nucleoside triphosphate hydrolases"/>
    <property type="match status" value="1"/>
</dbReference>